<keyword evidence="2" id="KW-1185">Reference proteome</keyword>
<accession>A0ABP0XIT9</accession>
<sequence length="124" mass="13530">MWDNMEAKVSRLATIMNEIKELLFMNGDLGSNLGSIVFIAIIVEGAHKVPLGGPNLKDIAGTLMPRLVDTNPTPPRLIWDYKGIGSQLSVEDVDTTMLHQPNTSPLKEAMELPLLEETTGGTLM</sequence>
<gene>
    <name evidence="1" type="ORF">CSSPJE1EN1_LOCUS24516</name>
</gene>
<protein>
    <submittedName>
        <fullName evidence="1">Uncharacterized protein</fullName>
    </submittedName>
</protein>
<organism evidence="1 2">
    <name type="scientific">Sphagnum jensenii</name>
    <dbReference type="NCBI Taxonomy" id="128206"/>
    <lineage>
        <taxon>Eukaryota</taxon>
        <taxon>Viridiplantae</taxon>
        <taxon>Streptophyta</taxon>
        <taxon>Embryophyta</taxon>
        <taxon>Bryophyta</taxon>
        <taxon>Sphagnophytina</taxon>
        <taxon>Sphagnopsida</taxon>
        <taxon>Sphagnales</taxon>
        <taxon>Sphagnaceae</taxon>
        <taxon>Sphagnum</taxon>
    </lineage>
</organism>
<reference evidence="1" key="1">
    <citation type="submission" date="2024-02" db="EMBL/GenBank/DDBJ databases">
        <authorList>
            <consortium name="ELIXIR-Norway"/>
            <consortium name="Elixir Norway"/>
        </authorList>
    </citation>
    <scope>NUCLEOTIDE SEQUENCE</scope>
</reference>
<evidence type="ECO:0000313" key="2">
    <source>
        <dbReference type="Proteomes" id="UP001497444"/>
    </source>
</evidence>
<evidence type="ECO:0000313" key="1">
    <source>
        <dbReference type="EMBL" id="CAK9279038.1"/>
    </source>
</evidence>
<dbReference type="Proteomes" id="UP001497444">
    <property type="component" value="Chromosome 9"/>
</dbReference>
<name>A0ABP0XIT9_9BRYO</name>
<proteinExistence type="predicted"/>
<dbReference type="EMBL" id="OZ020104">
    <property type="protein sequence ID" value="CAK9279038.1"/>
    <property type="molecule type" value="Genomic_DNA"/>
</dbReference>